<dbReference type="InterPro" id="IPR000237">
    <property type="entry name" value="GRIP_dom"/>
</dbReference>
<comment type="subcellular location">
    <subcellularLocation>
        <location evidence="2">Cytoplasm</location>
    </subcellularLocation>
    <subcellularLocation>
        <location evidence="1">Endomembrane system</location>
        <topology evidence="1">Peripheral membrane protein</topology>
    </subcellularLocation>
</comment>
<evidence type="ECO:0000259" key="8">
    <source>
        <dbReference type="PROSITE" id="PS50913"/>
    </source>
</evidence>
<name>A0A7S1YXV1_9STRA</name>
<organism evidence="9">
    <name type="scientific">Ditylum brightwellii</name>
    <dbReference type="NCBI Taxonomy" id="49249"/>
    <lineage>
        <taxon>Eukaryota</taxon>
        <taxon>Sar</taxon>
        <taxon>Stramenopiles</taxon>
        <taxon>Ochrophyta</taxon>
        <taxon>Bacillariophyta</taxon>
        <taxon>Mediophyceae</taxon>
        <taxon>Lithodesmiophycidae</taxon>
        <taxon>Lithodesmiales</taxon>
        <taxon>Lithodesmiaceae</taxon>
        <taxon>Ditylum</taxon>
    </lineage>
</organism>
<feature type="region of interest" description="Disordered" evidence="7">
    <location>
        <begin position="535"/>
        <end position="562"/>
    </location>
</feature>
<reference evidence="9" key="1">
    <citation type="submission" date="2021-01" db="EMBL/GenBank/DDBJ databases">
        <authorList>
            <person name="Corre E."/>
            <person name="Pelletier E."/>
            <person name="Niang G."/>
            <person name="Scheremetjew M."/>
            <person name="Finn R."/>
            <person name="Kale V."/>
            <person name="Holt S."/>
            <person name="Cochrane G."/>
            <person name="Meng A."/>
            <person name="Brown T."/>
            <person name="Cohen L."/>
        </authorList>
    </citation>
    <scope>NUCLEOTIDE SEQUENCE</scope>
    <source>
        <strain evidence="9">Pop2</strain>
    </source>
</reference>
<feature type="compositionally biased region" description="Polar residues" evidence="7">
    <location>
        <begin position="86"/>
        <end position="97"/>
    </location>
</feature>
<feature type="coiled-coil region" evidence="6">
    <location>
        <begin position="711"/>
        <end position="738"/>
    </location>
</feature>
<feature type="compositionally biased region" description="Polar residues" evidence="7">
    <location>
        <begin position="188"/>
        <end position="197"/>
    </location>
</feature>
<evidence type="ECO:0000256" key="1">
    <source>
        <dbReference type="ARBA" id="ARBA00004184"/>
    </source>
</evidence>
<evidence type="ECO:0000313" key="9">
    <source>
        <dbReference type="EMBL" id="CAD9322368.1"/>
    </source>
</evidence>
<dbReference type="PANTHER" id="PTHR23157:SF25">
    <property type="entry name" value="GRIP AND COILED-COIL DOMAIN-CONTAINING PROTEIN 1"/>
    <property type="match status" value="1"/>
</dbReference>
<feature type="compositionally biased region" description="Low complexity" evidence="7">
    <location>
        <begin position="270"/>
        <end position="287"/>
    </location>
</feature>
<feature type="compositionally biased region" description="Basic and acidic residues" evidence="7">
    <location>
        <begin position="833"/>
        <end position="858"/>
    </location>
</feature>
<dbReference type="Pfam" id="PF01465">
    <property type="entry name" value="GRIP"/>
    <property type="match status" value="1"/>
</dbReference>
<feature type="coiled-coil region" evidence="6">
    <location>
        <begin position="375"/>
        <end position="402"/>
    </location>
</feature>
<accession>A0A7S1YXV1</accession>
<evidence type="ECO:0000256" key="2">
    <source>
        <dbReference type="ARBA" id="ARBA00004496"/>
    </source>
</evidence>
<keyword evidence="5" id="KW-0472">Membrane</keyword>
<feature type="compositionally biased region" description="Acidic residues" evidence="7">
    <location>
        <begin position="30"/>
        <end position="50"/>
    </location>
</feature>
<keyword evidence="4 6" id="KW-0175">Coiled coil</keyword>
<evidence type="ECO:0000256" key="6">
    <source>
        <dbReference type="SAM" id="Coils"/>
    </source>
</evidence>
<feature type="region of interest" description="Disordered" evidence="7">
    <location>
        <begin position="833"/>
        <end position="885"/>
    </location>
</feature>
<feature type="compositionally biased region" description="Polar residues" evidence="7">
    <location>
        <begin position="10"/>
        <end position="20"/>
    </location>
</feature>
<feature type="compositionally biased region" description="Acidic residues" evidence="7">
    <location>
        <begin position="155"/>
        <end position="173"/>
    </location>
</feature>
<feature type="region of interest" description="Disordered" evidence="7">
    <location>
        <begin position="127"/>
        <end position="230"/>
    </location>
</feature>
<dbReference type="GO" id="GO:0005794">
    <property type="term" value="C:Golgi apparatus"/>
    <property type="evidence" value="ECO:0007669"/>
    <property type="project" value="TreeGrafter"/>
</dbReference>
<dbReference type="SMART" id="SM00755">
    <property type="entry name" value="Grip"/>
    <property type="match status" value="1"/>
</dbReference>
<evidence type="ECO:0000256" key="5">
    <source>
        <dbReference type="ARBA" id="ARBA00023136"/>
    </source>
</evidence>
<feature type="compositionally biased region" description="Low complexity" evidence="7">
    <location>
        <begin position="220"/>
        <end position="230"/>
    </location>
</feature>
<feature type="compositionally biased region" description="Low complexity" evidence="7">
    <location>
        <begin position="868"/>
        <end position="885"/>
    </location>
</feature>
<feature type="compositionally biased region" description="Low complexity" evidence="7">
    <location>
        <begin position="198"/>
        <end position="207"/>
    </location>
</feature>
<evidence type="ECO:0000256" key="3">
    <source>
        <dbReference type="ARBA" id="ARBA00022490"/>
    </source>
</evidence>
<protein>
    <recommendedName>
        <fullName evidence="8">GRIP domain-containing protein</fullName>
    </recommendedName>
</protein>
<feature type="compositionally biased region" description="Basic and acidic residues" evidence="7">
    <location>
        <begin position="535"/>
        <end position="560"/>
    </location>
</feature>
<dbReference type="PANTHER" id="PTHR23157">
    <property type="entry name" value="GRIP AND COILED-COIL DOMAIN-CONTAINING PROTEIN 1"/>
    <property type="match status" value="1"/>
</dbReference>
<feature type="region of interest" description="Disordered" evidence="7">
    <location>
        <begin position="1"/>
        <end position="97"/>
    </location>
</feature>
<sequence>MVEMSETVDDSVSNKNNSAVGENKACANVQEEDDDAKNKDESEDGDGDIEAGDKEADKESKKEEDDKEETDGKDNAIAETKEEATIKTQIENNDSANDATTAAIAIAPAIAKTTSAWSSWWSLKNEAAARDEGNTEDMNETAKKQNEEENSNGSQDDEDLSDMYADEDEEDVYVETSNSDNGKEKDSQTSISMPTSIPQEPSQQITSTPPPQVHDTSFEQQQQPQQPVPQYVIEKFMLQLERLDSEHQSEIKTMEQKHDHELQIIRQELQESTQSTTGTSTAQQQHQSNEESKKKMKKQLEDEYKEIIQLKEEELVAVVEKNESMCKKMVSLERELSGSKGLIELREKEISTLKTQHEKHLKEAQISSSEIADEMKMKDQLIADLKKSLVEAQAETEASNEAYTTLKSRVKIVATELKERRVECRSLATEVSELNESNSSLRTQLNNLQSQIELTDRNLLDKNEEVDKLTENLKELRVELSKSNKQLDKRGMVGEKAIAAYKKKAQGALATANARAAAANQAREEAEMDARAARTAAEEAVDRTRVAEAERKNAEAKSGEKVQSMQGKVDECLAQVSKLQDELECTRKDLDELKIETEESMMARRKLVEELDSLGQELEEERERASDLTQALRDEKNISKELREQTDDLREAVQRSRNAAFMAQQRQSHNDAETEIGGEEISGGGVKHSGSIGDGLSGVTSGSRNEADGTIIMLQQELQGANDAIRELKEALKGALMQNNAAVSINGNDAAMQPVTSQESTKIISQYERGPPTDMVSSPTNVLMTQGNAAAPKSGNNSTPLFFAMEKQSELNTAREEIIRLANLLGDAESEKQEAYDAMEEMRRKKEEAEARLRRQEKLGSAAGGRSGSRSTYESRGAARGGYSSSHHYGGSSFGVSTSSYEADGDINSNGSEFGISSENDGIVNLEYLKNVMLSYLNAKTLGERKALVPVVSAVLCLTAEEQTNAMQSVEESSGLEGVSASFFENIAQRLGS</sequence>
<dbReference type="EMBL" id="HBGN01010938">
    <property type="protein sequence ID" value="CAD9322368.1"/>
    <property type="molecule type" value="Transcribed_RNA"/>
</dbReference>
<evidence type="ECO:0000256" key="7">
    <source>
        <dbReference type="SAM" id="MobiDB-lite"/>
    </source>
</evidence>
<gene>
    <name evidence="9" type="ORF">DBRI1063_LOCUS6991</name>
</gene>
<dbReference type="AlphaFoldDB" id="A0A7S1YXV1"/>
<feature type="domain" description="GRIP" evidence="8">
    <location>
        <begin position="919"/>
        <end position="969"/>
    </location>
</feature>
<feature type="compositionally biased region" description="Basic and acidic residues" evidence="7">
    <location>
        <begin position="288"/>
        <end position="298"/>
    </location>
</feature>
<feature type="compositionally biased region" description="Basic and acidic residues" evidence="7">
    <location>
        <begin position="51"/>
        <end position="85"/>
    </location>
</feature>
<evidence type="ECO:0000256" key="4">
    <source>
        <dbReference type="ARBA" id="ARBA00023054"/>
    </source>
</evidence>
<proteinExistence type="predicted"/>
<dbReference type="PROSITE" id="PS50913">
    <property type="entry name" value="GRIP"/>
    <property type="match status" value="1"/>
</dbReference>
<dbReference type="InterPro" id="IPR051952">
    <property type="entry name" value="Golgi-autophagy_related"/>
</dbReference>
<feature type="region of interest" description="Disordered" evidence="7">
    <location>
        <begin position="247"/>
        <end position="298"/>
    </location>
</feature>
<feature type="compositionally biased region" description="Basic and acidic residues" evidence="7">
    <location>
        <begin position="247"/>
        <end position="263"/>
    </location>
</feature>
<keyword evidence="3" id="KW-0963">Cytoplasm</keyword>